<accession>A0A835EY21</accession>
<reference evidence="2" key="1">
    <citation type="submission" date="2020-07" db="EMBL/GenBank/DDBJ databases">
        <title>Genome sequence and genetic diversity analysis of an under-domesticated orphan crop, white fonio (Digitaria exilis).</title>
        <authorList>
            <person name="Bennetzen J.L."/>
            <person name="Chen S."/>
            <person name="Ma X."/>
            <person name="Wang X."/>
            <person name="Yssel A.E.J."/>
            <person name="Chaluvadi S.R."/>
            <person name="Johnson M."/>
            <person name="Gangashetty P."/>
            <person name="Hamidou F."/>
            <person name="Sanogo M.D."/>
            <person name="Zwaenepoel A."/>
            <person name="Wallace J."/>
            <person name="Van De Peer Y."/>
            <person name="Van Deynze A."/>
        </authorList>
    </citation>
    <scope>NUCLEOTIDE SEQUENCE</scope>
    <source>
        <tissue evidence="2">Leaves</tissue>
    </source>
</reference>
<keyword evidence="3" id="KW-1185">Reference proteome</keyword>
<organism evidence="2 3">
    <name type="scientific">Digitaria exilis</name>
    <dbReference type="NCBI Taxonomy" id="1010633"/>
    <lineage>
        <taxon>Eukaryota</taxon>
        <taxon>Viridiplantae</taxon>
        <taxon>Streptophyta</taxon>
        <taxon>Embryophyta</taxon>
        <taxon>Tracheophyta</taxon>
        <taxon>Spermatophyta</taxon>
        <taxon>Magnoliopsida</taxon>
        <taxon>Liliopsida</taxon>
        <taxon>Poales</taxon>
        <taxon>Poaceae</taxon>
        <taxon>PACMAD clade</taxon>
        <taxon>Panicoideae</taxon>
        <taxon>Panicodae</taxon>
        <taxon>Paniceae</taxon>
        <taxon>Anthephorinae</taxon>
        <taxon>Digitaria</taxon>
    </lineage>
</organism>
<dbReference type="Proteomes" id="UP000636709">
    <property type="component" value="Unassembled WGS sequence"/>
</dbReference>
<protein>
    <submittedName>
        <fullName evidence="2">Uncharacterized protein</fullName>
    </submittedName>
</protein>
<evidence type="ECO:0000313" key="3">
    <source>
        <dbReference type="Proteomes" id="UP000636709"/>
    </source>
</evidence>
<feature type="region of interest" description="Disordered" evidence="1">
    <location>
        <begin position="66"/>
        <end position="91"/>
    </location>
</feature>
<dbReference type="EMBL" id="JACEFO010001700">
    <property type="protein sequence ID" value="KAF8719359.1"/>
    <property type="molecule type" value="Genomic_DNA"/>
</dbReference>
<name>A0A835EY21_9POAL</name>
<sequence length="160" mass="18190">MGLLSSANRCGCKNLLSCNLLRCTCCCSWIRGVCGRKNREATQDASEAKRKKKKRKWLRSFCGGAVRESEEPLTSESKKKKKNPVTNPDAEKCRWTKKIWRKKKRKNEQNGLANLVKEISLTSNNPAFTFLTLDFPSACKKVAALHNWPLEFNHASLNQC</sequence>
<gene>
    <name evidence="2" type="ORF">HU200_024067</name>
</gene>
<evidence type="ECO:0000313" key="2">
    <source>
        <dbReference type="EMBL" id="KAF8719359.1"/>
    </source>
</evidence>
<proteinExistence type="predicted"/>
<dbReference type="AlphaFoldDB" id="A0A835EY21"/>
<comment type="caution">
    <text evidence="2">The sequence shown here is derived from an EMBL/GenBank/DDBJ whole genome shotgun (WGS) entry which is preliminary data.</text>
</comment>
<evidence type="ECO:0000256" key="1">
    <source>
        <dbReference type="SAM" id="MobiDB-lite"/>
    </source>
</evidence>